<protein>
    <recommendedName>
        <fullName evidence="3">Acyloxyacyl hydrolase</fullName>
    </recommendedName>
</protein>
<dbReference type="AlphaFoldDB" id="A0A538UB63"/>
<accession>A0A538UB63</accession>
<name>A0A538UB63_UNCEI</name>
<gene>
    <name evidence="1" type="ORF">E6K80_00850</name>
</gene>
<evidence type="ECO:0000313" key="1">
    <source>
        <dbReference type="EMBL" id="TMQ73142.1"/>
    </source>
</evidence>
<dbReference type="Gene3D" id="2.40.160.20">
    <property type="match status" value="1"/>
</dbReference>
<dbReference type="InterPro" id="IPR011250">
    <property type="entry name" value="OMP/PagP_B-barrel"/>
</dbReference>
<dbReference type="EMBL" id="VBPA01000021">
    <property type="protein sequence ID" value="TMQ73142.1"/>
    <property type="molecule type" value="Genomic_DNA"/>
</dbReference>
<comment type="caution">
    <text evidence="1">The sequence shown here is derived from an EMBL/GenBank/DDBJ whole genome shotgun (WGS) entry which is preliminary data.</text>
</comment>
<proteinExistence type="predicted"/>
<dbReference type="SUPFAM" id="SSF56925">
    <property type="entry name" value="OMPA-like"/>
    <property type="match status" value="1"/>
</dbReference>
<organism evidence="1 2">
    <name type="scientific">Eiseniibacteriota bacterium</name>
    <dbReference type="NCBI Taxonomy" id="2212470"/>
    <lineage>
        <taxon>Bacteria</taxon>
        <taxon>Candidatus Eiseniibacteriota</taxon>
    </lineage>
</organism>
<reference evidence="1 2" key="1">
    <citation type="journal article" date="2019" name="Nat. Microbiol.">
        <title>Mediterranean grassland soil C-N compound turnover is dependent on rainfall and depth, and is mediated by genomically divergent microorganisms.</title>
        <authorList>
            <person name="Diamond S."/>
            <person name="Andeer P.F."/>
            <person name="Li Z."/>
            <person name="Crits-Christoph A."/>
            <person name="Burstein D."/>
            <person name="Anantharaman K."/>
            <person name="Lane K.R."/>
            <person name="Thomas B.C."/>
            <person name="Pan C."/>
            <person name="Northen T.R."/>
            <person name="Banfield J.F."/>
        </authorList>
    </citation>
    <scope>NUCLEOTIDE SEQUENCE [LARGE SCALE GENOMIC DNA]</scope>
    <source>
        <strain evidence="1">WS_10</strain>
    </source>
</reference>
<dbReference type="Proteomes" id="UP000319836">
    <property type="component" value="Unassembled WGS sequence"/>
</dbReference>
<evidence type="ECO:0000313" key="2">
    <source>
        <dbReference type="Proteomes" id="UP000319836"/>
    </source>
</evidence>
<evidence type="ECO:0008006" key="3">
    <source>
        <dbReference type="Google" id="ProtNLM"/>
    </source>
</evidence>
<sequence>MTAAIPLLAMLALAPMNGPDTLVDAPDSLDLPEMTAPADTEIPPPDARPGALQALVPEVAAHPYRLAPGEREFLHRFAFSPGYGSLGSERLFTFRFAYNPNRWLAYEGALSHNPGQSVHAVLHTLSAIVRHPLAGRTQPYLIGGYGMMIVFPGQALNAASVTKNALTLGAGLEFYIRSDLAIRAELAQATVLGRQKDRDGIVAFNYLQQTIGLAFYRSIRP</sequence>